<evidence type="ECO:0000313" key="1">
    <source>
        <dbReference type="EMBL" id="MBW8687273.1"/>
    </source>
</evidence>
<reference evidence="1 2" key="1">
    <citation type="submission" date="2021-08" db="EMBL/GenBank/DDBJ databases">
        <title>The genome sequence of Chitinophaga sp. B61.</title>
        <authorList>
            <person name="Zhang X."/>
        </authorList>
    </citation>
    <scope>NUCLEOTIDE SEQUENCE [LARGE SCALE GENOMIC DNA]</scope>
    <source>
        <strain evidence="1 2">B61</strain>
    </source>
</reference>
<organism evidence="1 2">
    <name type="scientific">Chitinophaga rhizophila</name>
    <dbReference type="NCBI Taxonomy" id="2866212"/>
    <lineage>
        <taxon>Bacteria</taxon>
        <taxon>Pseudomonadati</taxon>
        <taxon>Bacteroidota</taxon>
        <taxon>Chitinophagia</taxon>
        <taxon>Chitinophagales</taxon>
        <taxon>Chitinophagaceae</taxon>
        <taxon>Chitinophaga</taxon>
    </lineage>
</organism>
<name>A0ABS7GHW9_9BACT</name>
<dbReference type="RefSeq" id="WP_220252593.1">
    <property type="nucleotide sequence ID" value="NZ_JAICCF010000004.1"/>
</dbReference>
<sequence length="128" mass="14794">MKTENPYLFERLDYLITFELNPGVSVYDPITDDKAEATTELFKTEVLRAEREFRKQFFSETNMDAVASMVSKHYDAVVLMMHKVYDYLYPLGDGQQQLLSCCAWPTCCSGNYGALWIPIFPDLLRLIS</sequence>
<dbReference type="Proteomes" id="UP000812961">
    <property type="component" value="Unassembled WGS sequence"/>
</dbReference>
<proteinExistence type="predicted"/>
<protein>
    <submittedName>
        <fullName evidence="1">Uncharacterized protein</fullName>
    </submittedName>
</protein>
<accession>A0ABS7GHW9</accession>
<evidence type="ECO:0000313" key="2">
    <source>
        <dbReference type="Proteomes" id="UP000812961"/>
    </source>
</evidence>
<keyword evidence="2" id="KW-1185">Reference proteome</keyword>
<comment type="caution">
    <text evidence="1">The sequence shown here is derived from an EMBL/GenBank/DDBJ whole genome shotgun (WGS) entry which is preliminary data.</text>
</comment>
<dbReference type="EMBL" id="JAICCF010000004">
    <property type="protein sequence ID" value="MBW8687273.1"/>
    <property type="molecule type" value="Genomic_DNA"/>
</dbReference>
<gene>
    <name evidence="1" type="ORF">K1Y79_23245</name>
</gene>